<reference evidence="1" key="1">
    <citation type="submission" date="2014-11" db="EMBL/GenBank/DDBJ databases">
        <authorList>
            <person name="Amaro Gonzalez C."/>
        </authorList>
    </citation>
    <scope>NUCLEOTIDE SEQUENCE</scope>
</reference>
<evidence type="ECO:0000313" key="1">
    <source>
        <dbReference type="EMBL" id="JAH55330.1"/>
    </source>
</evidence>
<accession>A0A0E9TR35</accession>
<protein>
    <submittedName>
        <fullName evidence="1">Uncharacterized protein</fullName>
    </submittedName>
</protein>
<name>A0A0E9TR35_ANGAN</name>
<dbReference type="AlphaFoldDB" id="A0A0E9TR35"/>
<sequence length="37" mass="4199">MGHKNTRWIRPFSQSERAQTLLSNGQCTLRACQHNAG</sequence>
<reference evidence="1" key="2">
    <citation type="journal article" date="2015" name="Fish Shellfish Immunol.">
        <title>Early steps in the European eel (Anguilla anguilla)-Vibrio vulnificus interaction in the gills: Role of the RtxA13 toxin.</title>
        <authorList>
            <person name="Callol A."/>
            <person name="Pajuelo D."/>
            <person name="Ebbesson L."/>
            <person name="Teles M."/>
            <person name="MacKenzie S."/>
            <person name="Amaro C."/>
        </authorList>
    </citation>
    <scope>NUCLEOTIDE SEQUENCE</scope>
</reference>
<dbReference type="EMBL" id="GBXM01053247">
    <property type="protein sequence ID" value="JAH55330.1"/>
    <property type="molecule type" value="Transcribed_RNA"/>
</dbReference>
<organism evidence="1">
    <name type="scientific">Anguilla anguilla</name>
    <name type="common">European freshwater eel</name>
    <name type="synonym">Muraena anguilla</name>
    <dbReference type="NCBI Taxonomy" id="7936"/>
    <lineage>
        <taxon>Eukaryota</taxon>
        <taxon>Metazoa</taxon>
        <taxon>Chordata</taxon>
        <taxon>Craniata</taxon>
        <taxon>Vertebrata</taxon>
        <taxon>Euteleostomi</taxon>
        <taxon>Actinopterygii</taxon>
        <taxon>Neopterygii</taxon>
        <taxon>Teleostei</taxon>
        <taxon>Anguilliformes</taxon>
        <taxon>Anguillidae</taxon>
        <taxon>Anguilla</taxon>
    </lineage>
</organism>
<proteinExistence type="predicted"/>